<reference evidence="3" key="2">
    <citation type="journal article" date="2017" name="Nat. Plants">
        <title>The Aegilops tauschii genome reveals multiple impacts of transposons.</title>
        <authorList>
            <person name="Zhao G."/>
            <person name="Zou C."/>
            <person name="Li K."/>
            <person name="Wang K."/>
            <person name="Li T."/>
            <person name="Gao L."/>
            <person name="Zhang X."/>
            <person name="Wang H."/>
            <person name="Yang Z."/>
            <person name="Liu X."/>
            <person name="Jiang W."/>
            <person name="Mao L."/>
            <person name="Kong X."/>
            <person name="Jiao Y."/>
            <person name="Jia J."/>
        </authorList>
    </citation>
    <scope>NUCLEOTIDE SEQUENCE [LARGE SCALE GENOMIC DNA]</scope>
    <source>
        <strain evidence="3">cv. AL8/78</strain>
    </source>
</reference>
<reference evidence="2" key="5">
    <citation type="journal article" date="2021" name="G3 (Bethesda)">
        <title>Aegilops tauschii genome assembly Aet v5.0 features greater sequence contiguity and improved annotation.</title>
        <authorList>
            <person name="Wang L."/>
            <person name="Zhu T."/>
            <person name="Rodriguez J.C."/>
            <person name="Deal K.R."/>
            <person name="Dubcovsky J."/>
            <person name="McGuire P.E."/>
            <person name="Lux T."/>
            <person name="Spannagl M."/>
            <person name="Mayer K.F.X."/>
            <person name="Baldrich P."/>
            <person name="Meyers B.C."/>
            <person name="Huo N."/>
            <person name="Gu Y.Q."/>
            <person name="Zhou H."/>
            <person name="Devos K.M."/>
            <person name="Bennetzen J.L."/>
            <person name="Unver T."/>
            <person name="Budak H."/>
            <person name="Gulick P.J."/>
            <person name="Galiba G."/>
            <person name="Kalapos B."/>
            <person name="Nelson D.R."/>
            <person name="Li P."/>
            <person name="You F.M."/>
            <person name="Luo M.C."/>
            <person name="Dvorak J."/>
        </authorList>
    </citation>
    <scope>NUCLEOTIDE SEQUENCE [LARGE SCALE GENOMIC DNA]</scope>
    <source>
        <strain evidence="2">cv. AL8/78</strain>
    </source>
</reference>
<reference evidence="2" key="3">
    <citation type="journal article" date="2017" name="Nature">
        <title>Genome sequence of the progenitor of the wheat D genome Aegilops tauschii.</title>
        <authorList>
            <person name="Luo M.C."/>
            <person name="Gu Y.Q."/>
            <person name="Puiu D."/>
            <person name="Wang H."/>
            <person name="Twardziok S.O."/>
            <person name="Deal K.R."/>
            <person name="Huo N."/>
            <person name="Zhu T."/>
            <person name="Wang L."/>
            <person name="Wang Y."/>
            <person name="McGuire P.E."/>
            <person name="Liu S."/>
            <person name="Long H."/>
            <person name="Ramasamy R.K."/>
            <person name="Rodriguez J.C."/>
            <person name="Van S.L."/>
            <person name="Yuan L."/>
            <person name="Wang Z."/>
            <person name="Xia Z."/>
            <person name="Xiao L."/>
            <person name="Anderson O.D."/>
            <person name="Ouyang S."/>
            <person name="Liang Y."/>
            <person name="Zimin A.V."/>
            <person name="Pertea G."/>
            <person name="Qi P."/>
            <person name="Bennetzen J.L."/>
            <person name="Dai X."/>
            <person name="Dawson M.W."/>
            <person name="Muller H.G."/>
            <person name="Kugler K."/>
            <person name="Rivarola-Duarte L."/>
            <person name="Spannagl M."/>
            <person name="Mayer K.F.X."/>
            <person name="Lu F.H."/>
            <person name="Bevan M.W."/>
            <person name="Leroy P."/>
            <person name="Li P."/>
            <person name="You F.M."/>
            <person name="Sun Q."/>
            <person name="Liu Z."/>
            <person name="Lyons E."/>
            <person name="Wicker T."/>
            <person name="Salzberg S.L."/>
            <person name="Devos K.M."/>
            <person name="Dvorak J."/>
        </authorList>
    </citation>
    <scope>NUCLEOTIDE SEQUENCE [LARGE SCALE GENOMIC DNA]</scope>
    <source>
        <strain evidence="2">cv. AL8/78</strain>
    </source>
</reference>
<keyword evidence="3" id="KW-1185">Reference proteome</keyword>
<reference evidence="3" key="1">
    <citation type="journal article" date="2014" name="Science">
        <title>Ancient hybridizations among the ancestral genomes of bread wheat.</title>
        <authorList>
            <consortium name="International Wheat Genome Sequencing Consortium,"/>
            <person name="Marcussen T."/>
            <person name="Sandve S.R."/>
            <person name="Heier L."/>
            <person name="Spannagl M."/>
            <person name="Pfeifer M."/>
            <person name="Jakobsen K.S."/>
            <person name="Wulff B.B."/>
            <person name="Steuernagel B."/>
            <person name="Mayer K.F."/>
            <person name="Olsen O.A."/>
        </authorList>
    </citation>
    <scope>NUCLEOTIDE SEQUENCE [LARGE SCALE GENOMIC DNA]</scope>
    <source>
        <strain evidence="3">cv. AL8/78</strain>
    </source>
</reference>
<dbReference type="Gramene" id="AET4Gv20624000.17">
    <property type="protein sequence ID" value="AET4Gv20624000.17"/>
    <property type="gene ID" value="AET4Gv20624000"/>
</dbReference>
<dbReference type="AlphaFoldDB" id="A0A453INN1"/>
<accession>A0A453INN1</accession>
<sequence>PSPAKGASARRRRNRKSGPTSATIPAPPPLTTAQVPWSFPREPASAAQVLSNLNASPTPTVPFKAAPTMIYKPSKIRRSLHQQSSIVAASSENKILPAIRVRMTEQLRESNLQHMFSDGHMFRVQHNCAYFEFPTLEKAQAAADRANRGEISFEIKVDVDRSSDTPDRLHQALMRENASTGSQIREGALAGGSQSSEVVPDGHGSKRKFEDDDLGQLIKRQKKGESRIGMDFSAFKWQRVAKFAAVKGNEFVELYKFDLASSFGSVCSSASMCSINPVGSLVFTGILGYMGKGFTAGLSWGGKIDLDSLVIAHYMCAIIPYPREAATFENISKDVHAVIYSLIELYRIDNKLPPYFDDLVS</sequence>
<reference evidence="2" key="4">
    <citation type="submission" date="2019-03" db="UniProtKB">
        <authorList>
            <consortium name="EnsemblPlants"/>
        </authorList>
    </citation>
    <scope>IDENTIFICATION</scope>
</reference>
<evidence type="ECO:0000313" key="3">
    <source>
        <dbReference type="Proteomes" id="UP000015105"/>
    </source>
</evidence>
<feature type="region of interest" description="Disordered" evidence="1">
    <location>
        <begin position="1"/>
        <end position="38"/>
    </location>
</feature>
<evidence type="ECO:0000256" key="1">
    <source>
        <dbReference type="SAM" id="MobiDB-lite"/>
    </source>
</evidence>
<feature type="region of interest" description="Disordered" evidence="1">
    <location>
        <begin position="176"/>
        <end position="210"/>
    </location>
</feature>
<name>A0A453INN1_AEGTS</name>
<dbReference type="EnsemblPlants" id="AET4Gv20624000.17">
    <property type="protein sequence ID" value="AET4Gv20624000.17"/>
    <property type="gene ID" value="AET4Gv20624000"/>
</dbReference>
<dbReference type="Proteomes" id="UP000015105">
    <property type="component" value="Chromosome 4D"/>
</dbReference>
<protein>
    <submittedName>
        <fullName evidence="2">Uncharacterized protein</fullName>
    </submittedName>
</protein>
<proteinExistence type="predicted"/>
<organism evidence="2 3">
    <name type="scientific">Aegilops tauschii subsp. strangulata</name>
    <name type="common">Goatgrass</name>
    <dbReference type="NCBI Taxonomy" id="200361"/>
    <lineage>
        <taxon>Eukaryota</taxon>
        <taxon>Viridiplantae</taxon>
        <taxon>Streptophyta</taxon>
        <taxon>Embryophyta</taxon>
        <taxon>Tracheophyta</taxon>
        <taxon>Spermatophyta</taxon>
        <taxon>Magnoliopsida</taxon>
        <taxon>Liliopsida</taxon>
        <taxon>Poales</taxon>
        <taxon>Poaceae</taxon>
        <taxon>BOP clade</taxon>
        <taxon>Pooideae</taxon>
        <taxon>Triticodae</taxon>
        <taxon>Triticeae</taxon>
        <taxon>Triticinae</taxon>
        <taxon>Aegilops</taxon>
    </lineage>
</organism>
<evidence type="ECO:0000313" key="2">
    <source>
        <dbReference type="EnsemblPlants" id="AET4Gv20624000.17"/>
    </source>
</evidence>